<protein>
    <submittedName>
        <fullName evidence="1">Putative folate-biopterin transporter 7</fullName>
    </submittedName>
</protein>
<reference evidence="1 2" key="1">
    <citation type="journal article" date="2015" name="Proc. Natl. Acad. Sci. U.S.A.">
        <title>The resurrection genome of Boea hygrometrica: A blueprint for survival of dehydration.</title>
        <authorList>
            <person name="Xiao L."/>
            <person name="Yang G."/>
            <person name="Zhang L."/>
            <person name="Yang X."/>
            <person name="Zhao S."/>
            <person name="Ji Z."/>
            <person name="Zhou Q."/>
            <person name="Hu M."/>
            <person name="Wang Y."/>
            <person name="Chen M."/>
            <person name="Xu Y."/>
            <person name="Jin H."/>
            <person name="Xiao X."/>
            <person name="Hu G."/>
            <person name="Bao F."/>
            <person name="Hu Y."/>
            <person name="Wan P."/>
            <person name="Li L."/>
            <person name="Deng X."/>
            <person name="Kuang T."/>
            <person name="Xiang C."/>
            <person name="Zhu J.K."/>
            <person name="Oliver M.J."/>
            <person name="He Y."/>
        </authorList>
    </citation>
    <scope>NUCLEOTIDE SEQUENCE [LARGE SCALE GENOMIC DNA]</scope>
    <source>
        <strain evidence="2">cv. XS01</strain>
    </source>
</reference>
<keyword evidence="2" id="KW-1185">Reference proteome</keyword>
<evidence type="ECO:0000313" key="2">
    <source>
        <dbReference type="Proteomes" id="UP000250235"/>
    </source>
</evidence>
<sequence length="170" mass="18726">MESSVRDIPGPSAHHSSVVFRYDNTVDHHSDDSVGPFRTTQQSAGHNLALNQILQRYGTTTEANQLPSATAITTETPWNSNLYQVSNNQINSNSTSKVLRSSSIIQLPNPIEYSSAPKQSLNLARNHLPKNAQHPKNAIPDFSRILRTPAASRSNPQVFLQPLMGSNRKS</sequence>
<gene>
    <name evidence="1" type="ORF">F511_16525</name>
</gene>
<accession>A0A2Z7BDB6</accession>
<dbReference type="Proteomes" id="UP000250235">
    <property type="component" value="Unassembled WGS sequence"/>
</dbReference>
<organism evidence="1 2">
    <name type="scientific">Dorcoceras hygrometricum</name>
    <dbReference type="NCBI Taxonomy" id="472368"/>
    <lineage>
        <taxon>Eukaryota</taxon>
        <taxon>Viridiplantae</taxon>
        <taxon>Streptophyta</taxon>
        <taxon>Embryophyta</taxon>
        <taxon>Tracheophyta</taxon>
        <taxon>Spermatophyta</taxon>
        <taxon>Magnoliopsida</taxon>
        <taxon>eudicotyledons</taxon>
        <taxon>Gunneridae</taxon>
        <taxon>Pentapetalae</taxon>
        <taxon>asterids</taxon>
        <taxon>lamiids</taxon>
        <taxon>Lamiales</taxon>
        <taxon>Gesneriaceae</taxon>
        <taxon>Didymocarpoideae</taxon>
        <taxon>Trichosporeae</taxon>
        <taxon>Loxocarpinae</taxon>
        <taxon>Dorcoceras</taxon>
    </lineage>
</organism>
<name>A0A2Z7BDB6_9LAMI</name>
<evidence type="ECO:0000313" key="1">
    <source>
        <dbReference type="EMBL" id="KZV32473.1"/>
    </source>
</evidence>
<dbReference type="AlphaFoldDB" id="A0A2Z7BDB6"/>
<dbReference type="EMBL" id="KV006612">
    <property type="protein sequence ID" value="KZV32473.1"/>
    <property type="molecule type" value="Genomic_DNA"/>
</dbReference>
<proteinExistence type="predicted"/>